<dbReference type="Pfam" id="PF04542">
    <property type="entry name" value="Sigma70_r2"/>
    <property type="match status" value="1"/>
</dbReference>
<dbReference type="PANTHER" id="PTHR43133:SF8">
    <property type="entry name" value="RNA POLYMERASE SIGMA FACTOR HI_1459-RELATED"/>
    <property type="match status" value="1"/>
</dbReference>
<evidence type="ECO:0000256" key="1">
    <source>
        <dbReference type="ARBA" id="ARBA00010641"/>
    </source>
</evidence>
<dbReference type="InterPro" id="IPR013324">
    <property type="entry name" value="RNA_pol_sigma_r3/r4-like"/>
</dbReference>
<dbReference type="CDD" id="cd06171">
    <property type="entry name" value="Sigma70_r4"/>
    <property type="match status" value="1"/>
</dbReference>
<dbReference type="NCBIfam" id="TIGR02937">
    <property type="entry name" value="sigma70-ECF"/>
    <property type="match status" value="1"/>
</dbReference>
<dbReference type="SUPFAM" id="SSF88946">
    <property type="entry name" value="Sigma2 domain of RNA polymerase sigma factors"/>
    <property type="match status" value="1"/>
</dbReference>
<dbReference type="SUPFAM" id="SSF88659">
    <property type="entry name" value="Sigma3 and sigma4 domains of RNA polymerase sigma factors"/>
    <property type="match status" value="1"/>
</dbReference>
<dbReference type="GO" id="GO:0006352">
    <property type="term" value="P:DNA-templated transcription initiation"/>
    <property type="evidence" value="ECO:0007669"/>
    <property type="project" value="InterPro"/>
</dbReference>
<evidence type="ECO:0000313" key="10">
    <source>
        <dbReference type="Proteomes" id="UP000064967"/>
    </source>
</evidence>
<dbReference type="AlphaFoldDB" id="A0A0K1Q006"/>
<feature type="domain" description="RNA polymerase sigma-70 region 2" evidence="7">
    <location>
        <begin position="3"/>
        <end position="60"/>
    </location>
</feature>
<keyword evidence="3" id="KW-0731">Sigma factor</keyword>
<dbReference type="Proteomes" id="UP000064967">
    <property type="component" value="Chromosome"/>
</dbReference>
<dbReference type="InterPro" id="IPR013325">
    <property type="entry name" value="RNA_pol_sigma_r2"/>
</dbReference>
<reference evidence="9 10" key="1">
    <citation type="submission" date="2015-08" db="EMBL/GenBank/DDBJ databases">
        <authorList>
            <person name="Babu N.S."/>
            <person name="Beckwith C.J."/>
            <person name="Beseler K.G."/>
            <person name="Brison A."/>
            <person name="Carone J.V."/>
            <person name="Caskin T.P."/>
            <person name="Diamond M."/>
            <person name="Durham M.E."/>
            <person name="Foxe J.M."/>
            <person name="Go M."/>
            <person name="Henderson B.A."/>
            <person name="Jones I.B."/>
            <person name="McGettigan J.A."/>
            <person name="Micheletti S.J."/>
            <person name="Nasrallah M.E."/>
            <person name="Ortiz D."/>
            <person name="Piller C.R."/>
            <person name="Privatt S.R."/>
            <person name="Schneider S.L."/>
            <person name="Sharp S."/>
            <person name="Smith T.C."/>
            <person name="Stanton J.D."/>
            <person name="Ullery H.E."/>
            <person name="Wilson R.J."/>
            <person name="Serrano M.G."/>
            <person name="Buck G."/>
            <person name="Lee V."/>
            <person name="Wang Y."/>
            <person name="Carvalho R."/>
            <person name="Voegtly L."/>
            <person name="Shi R."/>
            <person name="Duckworth R."/>
            <person name="Johnson A."/>
            <person name="Loviza R."/>
            <person name="Walstead R."/>
            <person name="Shah Z."/>
            <person name="Kiflezghi M."/>
            <person name="Wade K."/>
            <person name="Ball S.L."/>
            <person name="Bradley K.W."/>
            <person name="Asai D.J."/>
            <person name="Bowman C.A."/>
            <person name="Russell D.A."/>
            <person name="Pope W.H."/>
            <person name="Jacobs-Sera D."/>
            <person name="Hendrix R.W."/>
            <person name="Hatfull G.F."/>
        </authorList>
    </citation>
    <scope>NUCLEOTIDE SEQUENCE [LARGE SCALE GENOMIC DNA]</scope>
    <source>
        <strain evidence="9 10">DSM 27648</strain>
    </source>
</reference>
<evidence type="ECO:0000259" key="7">
    <source>
        <dbReference type="Pfam" id="PF04542"/>
    </source>
</evidence>
<feature type="region of interest" description="Disordered" evidence="6">
    <location>
        <begin position="67"/>
        <end position="90"/>
    </location>
</feature>
<accession>A0A0K1Q006</accession>
<evidence type="ECO:0000256" key="2">
    <source>
        <dbReference type="ARBA" id="ARBA00023015"/>
    </source>
</evidence>
<evidence type="ECO:0000256" key="6">
    <source>
        <dbReference type="SAM" id="MobiDB-lite"/>
    </source>
</evidence>
<dbReference type="KEGG" id="llu:AKJ09_05777"/>
<sequence length="163" mass="18937">MWKSARRLGVKPPEIDDVFQETFLNVHRLLDRYEPRGSMQAWLFSVLFRVVQHHRRYYRRRPAVAAEDTSVDVDSFAESSARSPDESAEAKETARILEEILDDLDPDKRAVIVLADIEEKTISEIAEILSINVNTASSRLRFAREHVNAAFARHRARDGWRYK</sequence>
<keyword evidence="2" id="KW-0805">Transcription regulation</keyword>
<protein>
    <submittedName>
        <fullName evidence="9">RNA polymerase sigma factor RpoE</fullName>
    </submittedName>
</protein>
<dbReference type="InterPro" id="IPR036388">
    <property type="entry name" value="WH-like_DNA-bd_sf"/>
</dbReference>
<keyword evidence="4" id="KW-0238">DNA-binding</keyword>
<comment type="similarity">
    <text evidence="1">Belongs to the sigma-70 factor family. ECF subfamily.</text>
</comment>
<dbReference type="Gene3D" id="1.10.1740.10">
    <property type="match status" value="1"/>
</dbReference>
<dbReference type="Pfam" id="PF08281">
    <property type="entry name" value="Sigma70_r4_2"/>
    <property type="match status" value="1"/>
</dbReference>
<dbReference type="InterPro" id="IPR013249">
    <property type="entry name" value="RNA_pol_sigma70_r4_t2"/>
</dbReference>
<dbReference type="InterPro" id="IPR007627">
    <property type="entry name" value="RNA_pol_sigma70_r2"/>
</dbReference>
<keyword evidence="10" id="KW-1185">Reference proteome</keyword>
<dbReference type="GO" id="GO:0003677">
    <property type="term" value="F:DNA binding"/>
    <property type="evidence" value="ECO:0007669"/>
    <property type="project" value="UniProtKB-KW"/>
</dbReference>
<dbReference type="InterPro" id="IPR014284">
    <property type="entry name" value="RNA_pol_sigma-70_dom"/>
</dbReference>
<evidence type="ECO:0000259" key="8">
    <source>
        <dbReference type="Pfam" id="PF08281"/>
    </source>
</evidence>
<name>A0A0K1Q006_9BACT</name>
<evidence type="ECO:0000256" key="5">
    <source>
        <dbReference type="ARBA" id="ARBA00023163"/>
    </source>
</evidence>
<dbReference type="EMBL" id="CP012333">
    <property type="protein sequence ID" value="AKU99113.1"/>
    <property type="molecule type" value="Genomic_DNA"/>
</dbReference>
<evidence type="ECO:0000256" key="4">
    <source>
        <dbReference type="ARBA" id="ARBA00023125"/>
    </source>
</evidence>
<dbReference type="Gene3D" id="1.10.10.10">
    <property type="entry name" value="Winged helix-like DNA-binding domain superfamily/Winged helix DNA-binding domain"/>
    <property type="match status" value="1"/>
</dbReference>
<dbReference type="GO" id="GO:0016987">
    <property type="term" value="F:sigma factor activity"/>
    <property type="evidence" value="ECO:0007669"/>
    <property type="project" value="UniProtKB-KW"/>
</dbReference>
<proteinExistence type="inferred from homology"/>
<dbReference type="STRING" id="1391654.AKJ09_05777"/>
<dbReference type="PANTHER" id="PTHR43133">
    <property type="entry name" value="RNA POLYMERASE ECF-TYPE SIGMA FACTO"/>
    <property type="match status" value="1"/>
</dbReference>
<organism evidence="9 10">
    <name type="scientific">Labilithrix luteola</name>
    <dbReference type="NCBI Taxonomy" id="1391654"/>
    <lineage>
        <taxon>Bacteria</taxon>
        <taxon>Pseudomonadati</taxon>
        <taxon>Myxococcota</taxon>
        <taxon>Polyangia</taxon>
        <taxon>Polyangiales</taxon>
        <taxon>Labilitrichaceae</taxon>
        <taxon>Labilithrix</taxon>
    </lineage>
</organism>
<dbReference type="InterPro" id="IPR039425">
    <property type="entry name" value="RNA_pol_sigma-70-like"/>
</dbReference>
<keyword evidence="5" id="KW-0804">Transcription</keyword>
<evidence type="ECO:0000256" key="3">
    <source>
        <dbReference type="ARBA" id="ARBA00023082"/>
    </source>
</evidence>
<feature type="domain" description="RNA polymerase sigma factor 70 region 4 type 2" evidence="8">
    <location>
        <begin position="95"/>
        <end position="146"/>
    </location>
</feature>
<evidence type="ECO:0000313" key="9">
    <source>
        <dbReference type="EMBL" id="AKU99113.1"/>
    </source>
</evidence>
<gene>
    <name evidence="9" type="ORF">AKJ09_05777</name>
</gene>